<dbReference type="FunFam" id="3.40.50.720:FF:000084">
    <property type="entry name" value="Short-chain dehydrogenase reductase"/>
    <property type="match status" value="1"/>
</dbReference>
<dbReference type="Proteomes" id="UP000027466">
    <property type="component" value="Unassembled WGS sequence"/>
</dbReference>
<dbReference type="Gene3D" id="3.40.50.720">
    <property type="entry name" value="NAD(P)-binding Rossmann-like Domain"/>
    <property type="match status" value="1"/>
</dbReference>
<dbReference type="PANTHER" id="PTHR43669:SF3">
    <property type="entry name" value="ALCOHOL DEHYDROGENASE, PUTATIVE (AFU_ORTHOLOGUE AFUA_3G03445)-RELATED"/>
    <property type="match status" value="1"/>
</dbReference>
<comment type="caution">
    <text evidence="4">The sequence shown here is derived from an EMBL/GenBank/DDBJ whole genome shotgun (WGS) entry which is preliminary data.</text>
</comment>
<protein>
    <submittedName>
        <fullName evidence="4">Short-chain dehydrogenase</fullName>
    </submittedName>
</protein>
<dbReference type="Pfam" id="PF13561">
    <property type="entry name" value="adh_short_C2"/>
    <property type="match status" value="1"/>
</dbReference>
<dbReference type="PANTHER" id="PTHR43669">
    <property type="entry name" value="5-KETO-D-GLUCONATE 5-REDUCTASE"/>
    <property type="match status" value="1"/>
</dbReference>
<proteinExistence type="inferred from homology"/>
<evidence type="ECO:0000256" key="2">
    <source>
        <dbReference type="ARBA" id="ARBA00023002"/>
    </source>
</evidence>
<name>A0A069PQL3_9BURK</name>
<dbReference type="RefSeq" id="WP_035931006.1">
    <property type="nucleotide sequence ID" value="NZ_CADFFX010000041.1"/>
</dbReference>
<dbReference type="STRING" id="60547.GCA_000751215_02670"/>
<keyword evidence="5" id="KW-1185">Reference proteome</keyword>
<gene>
    <name evidence="4" type="ORF">BG61_31405</name>
</gene>
<evidence type="ECO:0000256" key="1">
    <source>
        <dbReference type="ARBA" id="ARBA00006484"/>
    </source>
</evidence>
<keyword evidence="2" id="KW-0560">Oxidoreductase</keyword>
<dbReference type="CDD" id="cd05233">
    <property type="entry name" value="SDR_c"/>
    <property type="match status" value="1"/>
</dbReference>
<dbReference type="InterPro" id="IPR036291">
    <property type="entry name" value="NAD(P)-bd_dom_sf"/>
</dbReference>
<dbReference type="InterPro" id="IPR002347">
    <property type="entry name" value="SDR_fam"/>
</dbReference>
<feature type="domain" description="Ketoreductase" evidence="3">
    <location>
        <begin position="6"/>
        <end position="185"/>
    </location>
</feature>
<dbReference type="SUPFAM" id="SSF51735">
    <property type="entry name" value="NAD(P)-binding Rossmann-fold domains"/>
    <property type="match status" value="1"/>
</dbReference>
<dbReference type="SMART" id="SM00822">
    <property type="entry name" value="PKS_KR"/>
    <property type="match status" value="1"/>
</dbReference>
<organism evidence="4 5">
    <name type="scientific">Caballeronia glathei</name>
    <dbReference type="NCBI Taxonomy" id="60547"/>
    <lineage>
        <taxon>Bacteria</taxon>
        <taxon>Pseudomonadati</taxon>
        <taxon>Pseudomonadota</taxon>
        <taxon>Betaproteobacteria</taxon>
        <taxon>Burkholderiales</taxon>
        <taxon>Burkholderiaceae</taxon>
        <taxon>Caballeronia</taxon>
    </lineage>
</organism>
<sequence>MKLANKVALVTGGTSGIGLETARLFRDEGAKVVVIGTSEQRLREAEHVLGENAMILRADLRDPLQIDKAVAEVVETHGAIDIVFANAGAGKSAPFDAVTPEQLGDQFALNVGGLFFTIQKSAPHLRDGGSIVVTTSFLNAVGTPGLAVLSATKAAVRSLVRSIGAELAPRRIRVNAVSPGPIDTPFASKLGLPEDDLRKSGEALAAAVPLKRIGSAVEVAKAVLFLASDDASYVTGTELVVDGGLSQI</sequence>
<dbReference type="InterPro" id="IPR057326">
    <property type="entry name" value="KR_dom"/>
</dbReference>
<evidence type="ECO:0000313" key="4">
    <source>
        <dbReference type="EMBL" id="KDR39591.1"/>
    </source>
</evidence>
<accession>A0A069PQL3</accession>
<dbReference type="GO" id="GO:0016491">
    <property type="term" value="F:oxidoreductase activity"/>
    <property type="evidence" value="ECO:0007669"/>
    <property type="project" value="UniProtKB-KW"/>
</dbReference>
<dbReference type="PRINTS" id="PR00081">
    <property type="entry name" value="GDHRDH"/>
</dbReference>
<reference evidence="4 5" key="1">
    <citation type="submission" date="2014-03" db="EMBL/GenBank/DDBJ databases">
        <title>Draft Genome Sequences of Four Burkholderia Strains.</title>
        <authorList>
            <person name="Liu X.Y."/>
            <person name="Li C.X."/>
            <person name="Xu J.H."/>
        </authorList>
    </citation>
    <scope>NUCLEOTIDE SEQUENCE [LARGE SCALE GENOMIC DNA]</scope>
    <source>
        <strain evidence="4 5">DSM 50014</strain>
    </source>
</reference>
<dbReference type="EMBL" id="JFHC01000056">
    <property type="protein sequence ID" value="KDR39591.1"/>
    <property type="molecule type" value="Genomic_DNA"/>
</dbReference>
<comment type="similarity">
    <text evidence="1">Belongs to the short-chain dehydrogenases/reductases (SDR) family.</text>
</comment>
<evidence type="ECO:0000313" key="5">
    <source>
        <dbReference type="Proteomes" id="UP000027466"/>
    </source>
</evidence>
<dbReference type="AlphaFoldDB" id="A0A069PQL3"/>
<evidence type="ECO:0000259" key="3">
    <source>
        <dbReference type="SMART" id="SM00822"/>
    </source>
</evidence>